<dbReference type="Proteomes" id="UP000286097">
    <property type="component" value="Unassembled WGS sequence"/>
</dbReference>
<dbReference type="SUPFAM" id="SSF57850">
    <property type="entry name" value="RING/U-box"/>
    <property type="match status" value="1"/>
</dbReference>
<proteinExistence type="predicted"/>
<evidence type="ECO:0000259" key="3">
    <source>
        <dbReference type="PROSITE" id="PS50089"/>
    </source>
</evidence>
<feature type="region of interest" description="Disordered" evidence="2">
    <location>
        <begin position="1"/>
        <end position="31"/>
    </location>
</feature>
<keyword evidence="1" id="KW-0479">Metal-binding</keyword>
<dbReference type="Proteomes" id="UP000282087">
    <property type="component" value="Unassembled WGS sequence"/>
</dbReference>
<evidence type="ECO:0000256" key="2">
    <source>
        <dbReference type="SAM" id="MobiDB-lite"/>
    </source>
</evidence>
<dbReference type="CDD" id="cd16520">
    <property type="entry name" value="RING-HC_MIBs-like"/>
    <property type="match status" value="1"/>
</dbReference>
<protein>
    <recommendedName>
        <fullName evidence="3">RING-type domain-containing protein</fullName>
    </recommendedName>
</protein>
<evidence type="ECO:0000313" key="7">
    <source>
        <dbReference type="Proteomes" id="UP000286097"/>
    </source>
</evidence>
<dbReference type="Gene3D" id="3.30.40.10">
    <property type="entry name" value="Zinc/RING finger domain, C3HC4 (zinc finger)"/>
    <property type="match status" value="1"/>
</dbReference>
<dbReference type="GO" id="GO:0008270">
    <property type="term" value="F:zinc ion binding"/>
    <property type="evidence" value="ECO:0007669"/>
    <property type="project" value="UniProtKB-KW"/>
</dbReference>
<evidence type="ECO:0000313" key="4">
    <source>
        <dbReference type="EMBL" id="RMX70484.1"/>
    </source>
</evidence>
<sequence length="93" mass="10643">MTTVQYEQATSSSAPLLNSADDTRNESTMQDCTSRVEKELARLQDALMCPICEERKKDVVFQCAHDTCEKCGELLSHYPLCRQKIQLRIKRFG</sequence>
<dbReference type="InterPro" id="IPR001841">
    <property type="entry name" value="Znf_RING"/>
</dbReference>
<keyword evidence="6" id="KW-1185">Reference proteome</keyword>
<evidence type="ECO:0000313" key="6">
    <source>
        <dbReference type="Proteomes" id="UP000282087"/>
    </source>
</evidence>
<name>A0A3M6VUM5_9STRA</name>
<organism evidence="4 6">
    <name type="scientific">Peronospora effusa</name>
    <dbReference type="NCBI Taxonomy" id="542832"/>
    <lineage>
        <taxon>Eukaryota</taxon>
        <taxon>Sar</taxon>
        <taxon>Stramenopiles</taxon>
        <taxon>Oomycota</taxon>
        <taxon>Peronosporomycetes</taxon>
        <taxon>Peronosporales</taxon>
        <taxon>Peronosporaceae</taxon>
        <taxon>Peronospora</taxon>
    </lineage>
</organism>
<reference evidence="6 7" key="1">
    <citation type="submission" date="2018-06" db="EMBL/GenBank/DDBJ databases">
        <title>Comparative genomics of downy mildews reveals potential adaptations to biotrophy.</title>
        <authorList>
            <person name="Fletcher K."/>
            <person name="Klosterman S.J."/>
            <person name="Derevnina L."/>
            <person name="Martin F."/>
            <person name="Koike S."/>
            <person name="Reyes Chin-Wo S."/>
            <person name="Mou B."/>
            <person name="Michelmore R."/>
        </authorList>
    </citation>
    <scope>NUCLEOTIDE SEQUENCE [LARGE SCALE GENOMIC DNA]</scope>
    <source>
        <strain evidence="5 7">R13</strain>
        <strain evidence="4 6">R14</strain>
    </source>
</reference>
<dbReference type="EMBL" id="QKXF01000113">
    <property type="protein sequence ID" value="RQM16624.1"/>
    <property type="molecule type" value="Genomic_DNA"/>
</dbReference>
<evidence type="ECO:0000256" key="1">
    <source>
        <dbReference type="PROSITE-ProRule" id="PRU00175"/>
    </source>
</evidence>
<feature type="compositionally biased region" description="Polar residues" evidence="2">
    <location>
        <begin position="1"/>
        <end position="16"/>
    </location>
</feature>
<gene>
    <name evidence="5" type="ORF">DD237_001290</name>
    <name evidence="4" type="ORF">DD238_000389</name>
</gene>
<dbReference type="VEuPathDB" id="FungiDB:DD237_001290"/>
<keyword evidence="1" id="KW-0862">Zinc</keyword>
<evidence type="ECO:0000313" key="5">
    <source>
        <dbReference type="EMBL" id="RQM16624.1"/>
    </source>
</evidence>
<comment type="caution">
    <text evidence="4">The sequence shown here is derived from an EMBL/GenBank/DDBJ whole genome shotgun (WGS) entry which is preliminary data.</text>
</comment>
<dbReference type="PROSITE" id="PS50089">
    <property type="entry name" value="ZF_RING_2"/>
    <property type="match status" value="1"/>
</dbReference>
<accession>A0A3M6VUM5</accession>
<feature type="domain" description="RING-type" evidence="3">
    <location>
        <begin position="49"/>
        <end position="82"/>
    </location>
</feature>
<keyword evidence="1" id="KW-0863">Zinc-finger</keyword>
<dbReference type="AlphaFoldDB" id="A0A3M6VUM5"/>
<dbReference type="InterPro" id="IPR013083">
    <property type="entry name" value="Znf_RING/FYVE/PHD"/>
</dbReference>
<dbReference type="EMBL" id="QLLG01000001">
    <property type="protein sequence ID" value="RMX70484.1"/>
    <property type="molecule type" value="Genomic_DNA"/>
</dbReference>
<dbReference type="STRING" id="542832.A0A3M6VUM5"/>
<dbReference type="Pfam" id="PF13920">
    <property type="entry name" value="zf-C3HC4_3"/>
    <property type="match status" value="1"/>
</dbReference>